<proteinExistence type="predicted"/>
<sequence length="63" mass="7221">MDHRIHPEHYARLMDAAERRAHALRREAIAAFWSDAAKLAARSLRAAARRVSRAVVPHRLQRG</sequence>
<protein>
    <submittedName>
        <fullName evidence="1">Uncharacterized protein</fullName>
    </submittedName>
</protein>
<evidence type="ECO:0000313" key="2">
    <source>
        <dbReference type="Proteomes" id="UP000500826"/>
    </source>
</evidence>
<name>A0ABX6P6H3_9BURK</name>
<evidence type="ECO:0000313" key="1">
    <source>
        <dbReference type="EMBL" id="QJW84938.1"/>
    </source>
</evidence>
<gene>
    <name evidence="1" type="ORF">HK414_19230</name>
</gene>
<dbReference type="Proteomes" id="UP000500826">
    <property type="component" value="Chromosome"/>
</dbReference>
<accession>A0ABX6P6H3</accession>
<keyword evidence="2" id="KW-1185">Reference proteome</keyword>
<reference evidence="1 2" key="1">
    <citation type="submission" date="2020-05" db="EMBL/GenBank/DDBJ databases">
        <title>Ramlibacter rhizophilus sp. nov., isolated from rhizosphere soil of national flower Mugunghwa from South Korea.</title>
        <authorList>
            <person name="Zheng-Fei Y."/>
            <person name="Huan T."/>
        </authorList>
    </citation>
    <scope>NUCLEOTIDE SEQUENCE [LARGE SCALE GENOMIC DNA]</scope>
    <source>
        <strain evidence="1 2">H242</strain>
    </source>
</reference>
<dbReference type="EMBL" id="CP053418">
    <property type="protein sequence ID" value="QJW84938.1"/>
    <property type="molecule type" value="Genomic_DNA"/>
</dbReference>
<organism evidence="1 2">
    <name type="scientific">Ramlibacter terrae</name>
    <dbReference type="NCBI Taxonomy" id="2732511"/>
    <lineage>
        <taxon>Bacteria</taxon>
        <taxon>Pseudomonadati</taxon>
        <taxon>Pseudomonadota</taxon>
        <taxon>Betaproteobacteria</taxon>
        <taxon>Burkholderiales</taxon>
        <taxon>Comamonadaceae</taxon>
        <taxon>Ramlibacter</taxon>
    </lineage>
</organism>